<evidence type="ECO:0000256" key="2">
    <source>
        <dbReference type="ARBA" id="ARBA00022723"/>
    </source>
</evidence>
<evidence type="ECO:0000256" key="9">
    <source>
        <dbReference type="PROSITE-ProRule" id="PRU00175"/>
    </source>
</evidence>
<dbReference type="InterPro" id="IPR034732">
    <property type="entry name" value="EPHD"/>
</dbReference>
<feature type="compositionally biased region" description="Basic and acidic residues" evidence="10">
    <location>
        <begin position="113"/>
        <end position="122"/>
    </location>
</feature>
<feature type="domain" description="BRCT" evidence="12">
    <location>
        <begin position="942"/>
        <end position="1049"/>
    </location>
</feature>
<dbReference type="InterPro" id="IPR017907">
    <property type="entry name" value="Znf_RING_CS"/>
</dbReference>
<dbReference type="GO" id="GO:0005634">
    <property type="term" value="C:nucleus"/>
    <property type="evidence" value="ECO:0007669"/>
    <property type="project" value="UniProtKB-SubCell"/>
</dbReference>
<dbReference type="FunFam" id="3.30.40.10:FF:000352">
    <property type="entry name" value="Breast cancer associated RING 1"/>
    <property type="match status" value="1"/>
</dbReference>
<feature type="region of interest" description="Disordered" evidence="10">
    <location>
        <begin position="502"/>
        <end position="548"/>
    </location>
</feature>
<evidence type="ECO:0000256" key="10">
    <source>
        <dbReference type="SAM" id="MobiDB-lite"/>
    </source>
</evidence>
<dbReference type="PROSITE" id="PS50089">
    <property type="entry name" value="ZF_RING_2"/>
    <property type="match status" value="1"/>
</dbReference>
<dbReference type="Gene3D" id="3.40.50.10190">
    <property type="entry name" value="BRCT domain"/>
    <property type="match status" value="2"/>
</dbReference>
<evidence type="ECO:0000256" key="5">
    <source>
        <dbReference type="ARBA" id="ARBA00022771"/>
    </source>
</evidence>
<keyword evidence="15" id="KW-1185">Reference proteome</keyword>
<dbReference type="SMART" id="SM00292">
    <property type="entry name" value="BRCT"/>
    <property type="match status" value="2"/>
</dbReference>
<evidence type="ECO:0000256" key="6">
    <source>
        <dbReference type="ARBA" id="ARBA00022833"/>
    </source>
</evidence>
<proteinExistence type="predicted"/>
<feature type="compositionally biased region" description="Polar residues" evidence="10">
    <location>
        <begin position="281"/>
        <end position="290"/>
    </location>
</feature>
<evidence type="ECO:0000256" key="8">
    <source>
        <dbReference type="ARBA" id="ARBA00023242"/>
    </source>
</evidence>
<keyword evidence="6" id="KW-0862">Zinc</keyword>
<evidence type="ECO:0000256" key="7">
    <source>
        <dbReference type="ARBA" id="ARBA00023204"/>
    </source>
</evidence>
<evidence type="ECO:0000259" key="11">
    <source>
        <dbReference type="PROSITE" id="PS50089"/>
    </source>
</evidence>
<name>A0ABD1HHY9_SALDI</name>
<dbReference type="PROSITE" id="PS00518">
    <property type="entry name" value="ZF_RING_1"/>
    <property type="match status" value="1"/>
</dbReference>
<dbReference type="InterPro" id="IPR001841">
    <property type="entry name" value="Znf_RING"/>
</dbReference>
<evidence type="ECO:0000313" key="14">
    <source>
        <dbReference type="EMBL" id="KAL1555779.1"/>
    </source>
</evidence>
<evidence type="ECO:0000259" key="13">
    <source>
        <dbReference type="PROSITE" id="PS51805"/>
    </source>
</evidence>
<dbReference type="SUPFAM" id="SSF52113">
    <property type="entry name" value="BRCT domain"/>
    <property type="match status" value="2"/>
</dbReference>
<feature type="compositionally biased region" description="Basic and acidic residues" evidence="10">
    <location>
        <begin position="531"/>
        <end position="548"/>
    </location>
</feature>
<keyword evidence="5 9" id="KW-0863">Zinc-finger</keyword>
<keyword evidence="4" id="KW-0227">DNA damage</keyword>
<dbReference type="PROSITE" id="PS50172">
    <property type="entry name" value="BRCT"/>
    <property type="match status" value="2"/>
</dbReference>
<dbReference type="GO" id="GO:0008270">
    <property type="term" value="F:zinc ion binding"/>
    <property type="evidence" value="ECO:0007669"/>
    <property type="project" value="UniProtKB-KW"/>
</dbReference>
<feature type="compositionally biased region" description="Polar residues" evidence="10">
    <location>
        <begin position="91"/>
        <end position="112"/>
    </location>
</feature>
<feature type="compositionally biased region" description="Basic residues" evidence="10">
    <location>
        <begin position="292"/>
        <end position="304"/>
    </location>
</feature>
<dbReference type="SMART" id="SM00184">
    <property type="entry name" value="RING"/>
    <property type="match status" value="1"/>
</dbReference>
<gene>
    <name evidence="14" type="ORF">AAHA92_11479</name>
</gene>
<dbReference type="PANTHER" id="PTHR13763">
    <property type="entry name" value="BREAST CANCER TYPE 1 SUSCEPTIBILITY PROTEIN BRCA1"/>
    <property type="match status" value="1"/>
</dbReference>
<dbReference type="PANTHER" id="PTHR13763:SF0">
    <property type="entry name" value="BREAST CANCER TYPE 1 SUSCEPTIBILITY PROTEIN"/>
    <property type="match status" value="1"/>
</dbReference>
<keyword evidence="2" id="KW-0479">Metal-binding</keyword>
<evidence type="ECO:0000256" key="3">
    <source>
        <dbReference type="ARBA" id="ARBA00022737"/>
    </source>
</evidence>
<comment type="caution">
    <text evidence="14">The sequence shown here is derived from an EMBL/GenBank/DDBJ whole genome shotgun (WGS) entry which is preliminary data.</text>
</comment>
<protein>
    <submittedName>
        <fullName evidence="14">Protein BREAST CANCER SUSCEPTIBILITY 1</fullName>
    </submittedName>
</protein>
<dbReference type="Pfam" id="PF13771">
    <property type="entry name" value="zf-HC5HC2H"/>
    <property type="match status" value="1"/>
</dbReference>
<evidence type="ECO:0000256" key="4">
    <source>
        <dbReference type="ARBA" id="ARBA00022763"/>
    </source>
</evidence>
<dbReference type="InterPro" id="IPR001357">
    <property type="entry name" value="BRCT_dom"/>
</dbReference>
<feature type="region of interest" description="Disordered" evidence="10">
    <location>
        <begin position="281"/>
        <end position="337"/>
    </location>
</feature>
<dbReference type="InterPro" id="IPR013083">
    <property type="entry name" value="Znf_RING/FYVE/PHD"/>
</dbReference>
<dbReference type="InterPro" id="IPR036420">
    <property type="entry name" value="BRCT_dom_sf"/>
</dbReference>
<comment type="subcellular location">
    <subcellularLocation>
        <location evidence="1">Nucleus</location>
    </subcellularLocation>
</comment>
<organism evidence="14 15">
    <name type="scientific">Salvia divinorum</name>
    <name type="common">Maria pastora</name>
    <name type="synonym">Diviner's sage</name>
    <dbReference type="NCBI Taxonomy" id="28513"/>
    <lineage>
        <taxon>Eukaryota</taxon>
        <taxon>Viridiplantae</taxon>
        <taxon>Streptophyta</taxon>
        <taxon>Embryophyta</taxon>
        <taxon>Tracheophyta</taxon>
        <taxon>Spermatophyta</taxon>
        <taxon>Magnoliopsida</taxon>
        <taxon>eudicotyledons</taxon>
        <taxon>Gunneridae</taxon>
        <taxon>Pentapetalae</taxon>
        <taxon>asterids</taxon>
        <taxon>lamiids</taxon>
        <taxon>Lamiales</taxon>
        <taxon>Lamiaceae</taxon>
        <taxon>Nepetoideae</taxon>
        <taxon>Mentheae</taxon>
        <taxon>Salviinae</taxon>
        <taxon>Salvia</taxon>
        <taxon>Salvia subgen. Calosphace</taxon>
    </lineage>
</organism>
<dbReference type="PROSITE" id="PS51805">
    <property type="entry name" value="EPHD"/>
    <property type="match status" value="1"/>
</dbReference>
<feature type="region of interest" description="Disordered" evidence="10">
    <location>
        <begin position="91"/>
        <end position="178"/>
    </location>
</feature>
<dbReference type="Pfam" id="PF13923">
    <property type="entry name" value="zf-C3HC4_2"/>
    <property type="match status" value="1"/>
</dbReference>
<dbReference type="SUPFAM" id="SSF57850">
    <property type="entry name" value="RING/U-box"/>
    <property type="match status" value="1"/>
</dbReference>
<keyword evidence="8" id="KW-0539">Nucleus</keyword>
<dbReference type="AlphaFoldDB" id="A0ABD1HHY9"/>
<dbReference type="FunFam" id="3.40.50.10190:FF:000006">
    <property type="entry name" value="Breast cancer type 1 susceptibility protein homolog"/>
    <property type="match status" value="1"/>
</dbReference>
<feature type="domain" description="BRCT" evidence="12">
    <location>
        <begin position="827"/>
        <end position="921"/>
    </location>
</feature>
<evidence type="ECO:0000313" key="15">
    <source>
        <dbReference type="Proteomes" id="UP001567538"/>
    </source>
</evidence>
<dbReference type="Proteomes" id="UP001567538">
    <property type="component" value="Unassembled WGS sequence"/>
</dbReference>
<dbReference type="Gene3D" id="3.30.40.10">
    <property type="entry name" value="Zinc/RING finger domain, C3HC4 (zinc finger)"/>
    <property type="match status" value="2"/>
</dbReference>
<evidence type="ECO:0000256" key="1">
    <source>
        <dbReference type="ARBA" id="ARBA00004123"/>
    </source>
</evidence>
<dbReference type="EMBL" id="JBEAFC010000005">
    <property type="protein sequence ID" value="KAL1555779.1"/>
    <property type="molecule type" value="Genomic_DNA"/>
</dbReference>
<feature type="domain" description="RING-type" evidence="11">
    <location>
        <begin position="16"/>
        <end position="54"/>
    </location>
</feature>
<feature type="compositionally biased region" description="Polar residues" evidence="10">
    <location>
        <begin position="785"/>
        <end position="794"/>
    </location>
</feature>
<sequence>MADASHLERMGRELKCPICLSLFNSAVSLTCNHVFCNLCIEKSMKASSSCPVCKVPYRRREIRPAPHMDNLVSVYKSMEVASGVSIFNTQTEASTGPSVQNNGQKNPEASETGNKKLRERRGSKSASVFPTKKRVQVSPYRSTRTEMEREKLNDRSSEINRKETKSSHVLQNNMPSTCEKGGAHLPPFFWLRDEEDMENSSQQTNDNLVMYTPPEAPCFSDIKDSDDERGDCNLSNNVDFFDSEMFDWTQRPCSPELCSTPPTIQIEEHTAEEDVALKSVDATSTETAGQKNRPHSAVGKRKRAKISESKGRTRTSNKKANANEPEKDKKAKSISEVTAVRAESGNVIYQDMQEGNKDTPLIQKGKSREGKKVLPDASLQEKDVLSLSDGVEPLAKGKGAAFTQVSASKICGKSNGGRMKAKSISKVTAVRAELGNVIYQDIQEGAKDTPMIRKGKSREGKKVLSDASVQEKDVLSLSDGAESLASSKGAAFTQVSASEIFGKSNEGRTKSKKSGEDNKNSKKPTQLPKSGSKEKTKKSEIGKKVLDTEQDKEGLISQLLTNPPGIHEEVLDECVKRKHGKICRKSPSSAKKVKFSVQSMCKDNHGGTALGANEKDATTDNLFEDIQLQRDLSDMKTPSKFDKQISPLSGHALLKCNTSPSTICCAFCQSSEESEASGIMVHYVGGKLVMDDARKNVIHVHKNCAEWAPNVYFEDDTVVNLENELSRSRRIRCCCCGIKGAALGCYDKSCRKSFHVPCARLTPECRWDSENFVMLCPIHKASQLPNDTPQSQARKNSKSSAERKSCIHQDKVKTNEECKDRSPSQWKSQKTFKNLVLCCSALINTEKETVTEFENLSGVTILKNWDSTVTHVIASTDENGACRRTLKFLMGVLEGKWILSVQWIKACIEAGGIADEEQFEISVDIHGIRNGPKLGRLRLLNKQPKLFDGYTYYLMGDFTPSYRGYLHDLVIAAGGKVLNRKPVAGSSETTFIVYSVELPEQCKPSNSGSVVDQRRASAEALASSAGARVTSNSWIMNSIAGYKLQTVSK</sequence>
<feature type="compositionally biased region" description="Basic and acidic residues" evidence="10">
    <location>
        <begin position="505"/>
        <end position="520"/>
    </location>
</feature>
<dbReference type="InterPro" id="IPR031099">
    <property type="entry name" value="BRCA1-associated"/>
</dbReference>
<evidence type="ECO:0000259" key="12">
    <source>
        <dbReference type="PROSITE" id="PS50172"/>
    </source>
</evidence>
<feature type="region of interest" description="Disordered" evidence="10">
    <location>
        <begin position="785"/>
        <end position="807"/>
    </location>
</feature>
<feature type="compositionally biased region" description="Basic and acidic residues" evidence="10">
    <location>
        <begin position="143"/>
        <end position="166"/>
    </location>
</feature>
<reference evidence="14 15" key="1">
    <citation type="submission" date="2024-06" db="EMBL/GenBank/DDBJ databases">
        <title>A chromosome level genome sequence of Diviner's sage (Salvia divinorum).</title>
        <authorList>
            <person name="Ford S.A."/>
            <person name="Ro D.-K."/>
            <person name="Ness R.W."/>
            <person name="Phillips M.A."/>
        </authorList>
    </citation>
    <scope>NUCLEOTIDE SEQUENCE [LARGE SCALE GENOMIC DNA]</scope>
    <source>
        <strain evidence="14">SAF-2024a</strain>
        <tissue evidence="14">Leaf</tissue>
    </source>
</reference>
<keyword evidence="3" id="KW-0677">Repeat</keyword>
<feature type="compositionally biased region" description="Polar residues" evidence="10">
    <location>
        <begin position="167"/>
        <end position="176"/>
    </location>
</feature>
<dbReference type="CDD" id="cd17734">
    <property type="entry name" value="BRCT_Bard1_rpt1"/>
    <property type="match status" value="1"/>
</dbReference>
<dbReference type="GO" id="GO:0006281">
    <property type="term" value="P:DNA repair"/>
    <property type="evidence" value="ECO:0007669"/>
    <property type="project" value="UniProtKB-KW"/>
</dbReference>
<feature type="compositionally biased region" description="Basic and acidic residues" evidence="10">
    <location>
        <begin position="324"/>
        <end position="333"/>
    </location>
</feature>
<feature type="domain" description="PHD-type" evidence="13">
    <location>
        <begin position="662"/>
        <end position="780"/>
    </location>
</feature>
<keyword evidence="7" id="KW-0234">DNA repair</keyword>
<accession>A0ABD1HHY9</accession>
<dbReference type="Pfam" id="PF00533">
    <property type="entry name" value="BRCT"/>
    <property type="match status" value="1"/>
</dbReference>